<dbReference type="Pfam" id="PF00132">
    <property type="entry name" value="Hexapep"/>
    <property type="match status" value="1"/>
</dbReference>
<evidence type="ECO:0000256" key="1">
    <source>
        <dbReference type="ARBA" id="ARBA00007274"/>
    </source>
</evidence>
<reference evidence="8" key="1">
    <citation type="journal article" date="2019" name="Int. J. Syst. Evol. Microbiol.">
        <title>The Global Catalogue of Microorganisms (GCM) 10K type strain sequencing project: providing services to taxonomists for standard genome sequencing and annotation.</title>
        <authorList>
            <consortium name="The Broad Institute Genomics Platform"/>
            <consortium name="The Broad Institute Genome Sequencing Center for Infectious Disease"/>
            <person name="Wu L."/>
            <person name="Ma J."/>
        </authorList>
    </citation>
    <scope>NUCLEOTIDE SEQUENCE [LARGE SCALE GENOMIC DNA]</scope>
    <source>
        <strain evidence="8">CCUG 54950</strain>
    </source>
</reference>
<dbReference type="InterPro" id="IPR039369">
    <property type="entry name" value="LacA-like"/>
</dbReference>
<dbReference type="GO" id="GO:0016746">
    <property type="term" value="F:acyltransferase activity"/>
    <property type="evidence" value="ECO:0007669"/>
    <property type="project" value="UniProtKB-KW"/>
</dbReference>
<evidence type="ECO:0000259" key="6">
    <source>
        <dbReference type="SMART" id="SM01266"/>
    </source>
</evidence>
<dbReference type="EC" id="2.3.1.-" evidence="5"/>
<dbReference type="PANTHER" id="PTHR43017:SF1">
    <property type="entry name" value="ACETYLTRANSFERASE YJL218W-RELATED"/>
    <property type="match status" value="1"/>
</dbReference>
<sequence length="204" mass="22642">MNQKQRMQHGLPYKSSLDGLKQEREACQLKLYDYNHLRPDEYVQREALIRSVLGKAGSDIHIEAPFRCDYGSNIEVGDQFYANYNCTILDGGKVTIGHEVMFAPNVSLYTAGHPIHHIPRNAGYEYALPITIGDNVWIGGNVVITPGVTIGNNTVIGAGSIVTKDIPANVVAAGNPCRVLRAITEQDRAYYYKDQRFDITADDL</sequence>
<dbReference type="SMART" id="SM01266">
    <property type="entry name" value="Mac"/>
    <property type="match status" value="1"/>
</dbReference>
<name>A0ABW4REZ7_9BACL</name>
<dbReference type="EMBL" id="JBHUEH010000010">
    <property type="protein sequence ID" value="MFD1884877.1"/>
    <property type="molecule type" value="Genomic_DNA"/>
</dbReference>
<proteinExistence type="inferred from homology"/>
<keyword evidence="8" id="KW-1185">Reference proteome</keyword>
<evidence type="ECO:0000256" key="4">
    <source>
        <dbReference type="ARBA" id="ARBA00023315"/>
    </source>
</evidence>
<comment type="similarity">
    <text evidence="1 5">Belongs to the transferase hexapeptide repeat family.</text>
</comment>
<accession>A0ABW4REZ7</accession>
<evidence type="ECO:0000313" key="8">
    <source>
        <dbReference type="Proteomes" id="UP001597233"/>
    </source>
</evidence>
<feature type="domain" description="Maltose/galactoside acetyltransferase" evidence="6">
    <location>
        <begin position="4"/>
        <end position="58"/>
    </location>
</feature>
<dbReference type="Proteomes" id="UP001597233">
    <property type="component" value="Unassembled WGS sequence"/>
</dbReference>
<dbReference type="InterPro" id="IPR011004">
    <property type="entry name" value="Trimer_LpxA-like_sf"/>
</dbReference>
<evidence type="ECO:0000313" key="7">
    <source>
        <dbReference type="EMBL" id="MFD1884877.1"/>
    </source>
</evidence>
<dbReference type="RefSeq" id="WP_347324517.1">
    <property type="nucleotide sequence ID" value="NZ_JBCGUH010000003.1"/>
</dbReference>
<dbReference type="InterPro" id="IPR024688">
    <property type="entry name" value="Mac_dom"/>
</dbReference>
<dbReference type="InterPro" id="IPR018357">
    <property type="entry name" value="Hexapep_transf_CS"/>
</dbReference>
<dbReference type="Gene3D" id="2.160.10.10">
    <property type="entry name" value="Hexapeptide repeat proteins"/>
    <property type="match status" value="1"/>
</dbReference>
<comment type="caution">
    <text evidence="7">The sequence shown here is derived from an EMBL/GenBank/DDBJ whole genome shotgun (WGS) entry which is preliminary data.</text>
</comment>
<dbReference type="Pfam" id="PF12464">
    <property type="entry name" value="Mac"/>
    <property type="match status" value="1"/>
</dbReference>
<dbReference type="PROSITE" id="PS00101">
    <property type="entry name" value="HEXAPEP_TRANSFERASES"/>
    <property type="match status" value="1"/>
</dbReference>
<dbReference type="InterPro" id="IPR001451">
    <property type="entry name" value="Hexapep"/>
</dbReference>
<gene>
    <name evidence="7" type="ORF">ACFSC9_05000</name>
</gene>
<keyword evidence="4 5" id="KW-0012">Acyltransferase</keyword>
<dbReference type="CDD" id="cd03357">
    <property type="entry name" value="LbH_MAT_GAT"/>
    <property type="match status" value="1"/>
</dbReference>
<dbReference type="PANTHER" id="PTHR43017">
    <property type="entry name" value="GALACTOSIDE O-ACETYLTRANSFERASE"/>
    <property type="match status" value="1"/>
</dbReference>
<keyword evidence="3" id="KW-0677">Repeat</keyword>
<evidence type="ECO:0000256" key="2">
    <source>
        <dbReference type="ARBA" id="ARBA00022679"/>
    </source>
</evidence>
<protein>
    <recommendedName>
        <fullName evidence="5">Acetyltransferase</fullName>
        <ecNumber evidence="5">2.3.1.-</ecNumber>
    </recommendedName>
</protein>
<dbReference type="SUPFAM" id="SSF51161">
    <property type="entry name" value="Trimeric LpxA-like enzymes"/>
    <property type="match status" value="1"/>
</dbReference>
<evidence type="ECO:0000256" key="5">
    <source>
        <dbReference type="RuleBase" id="RU367021"/>
    </source>
</evidence>
<organism evidence="7 8">
    <name type="scientific">Paenibacillus wenxiniae</name>
    <dbReference type="NCBI Taxonomy" id="1636843"/>
    <lineage>
        <taxon>Bacteria</taxon>
        <taxon>Bacillati</taxon>
        <taxon>Bacillota</taxon>
        <taxon>Bacilli</taxon>
        <taxon>Bacillales</taxon>
        <taxon>Paenibacillaceae</taxon>
        <taxon>Paenibacillus</taxon>
    </lineage>
</organism>
<keyword evidence="2 5" id="KW-0808">Transferase</keyword>
<evidence type="ECO:0000256" key="3">
    <source>
        <dbReference type="ARBA" id="ARBA00022737"/>
    </source>
</evidence>